<organism evidence="2 3">
    <name type="scientific">Racocetra fulgida</name>
    <dbReference type="NCBI Taxonomy" id="60492"/>
    <lineage>
        <taxon>Eukaryota</taxon>
        <taxon>Fungi</taxon>
        <taxon>Fungi incertae sedis</taxon>
        <taxon>Mucoromycota</taxon>
        <taxon>Glomeromycotina</taxon>
        <taxon>Glomeromycetes</taxon>
        <taxon>Diversisporales</taxon>
        <taxon>Gigasporaceae</taxon>
        <taxon>Racocetra</taxon>
    </lineage>
</organism>
<keyword evidence="3" id="KW-1185">Reference proteome</keyword>
<evidence type="ECO:0000313" key="3">
    <source>
        <dbReference type="Proteomes" id="UP000789396"/>
    </source>
</evidence>
<name>A0A9N8ZB97_9GLOM</name>
<sequence>MREKYGNIWLLSRYQVNNEDEPESNTSFILLQTSADDDLLLMSDLHEKYSQLEVISKEVEYLREENKFLATVNSEFNNKNNTLTKENKELISKFERFQKYQLPDNNLDGVSIDNEKELSTEDSLESSYKEQDNSSYDTDIERNLEEQEHDVAILTNKETSEEGTPNCETL</sequence>
<gene>
    <name evidence="2" type="ORF">RFULGI_LOCUS1755</name>
</gene>
<evidence type="ECO:0000313" key="2">
    <source>
        <dbReference type="EMBL" id="CAG8485866.1"/>
    </source>
</evidence>
<accession>A0A9N8ZB97</accession>
<evidence type="ECO:0000256" key="1">
    <source>
        <dbReference type="SAM" id="MobiDB-lite"/>
    </source>
</evidence>
<comment type="caution">
    <text evidence="2">The sequence shown here is derived from an EMBL/GenBank/DDBJ whole genome shotgun (WGS) entry which is preliminary data.</text>
</comment>
<proteinExistence type="predicted"/>
<dbReference type="EMBL" id="CAJVPZ010001164">
    <property type="protein sequence ID" value="CAG8485866.1"/>
    <property type="molecule type" value="Genomic_DNA"/>
</dbReference>
<dbReference type="Proteomes" id="UP000789396">
    <property type="component" value="Unassembled WGS sequence"/>
</dbReference>
<reference evidence="2" key="1">
    <citation type="submission" date="2021-06" db="EMBL/GenBank/DDBJ databases">
        <authorList>
            <person name="Kallberg Y."/>
            <person name="Tangrot J."/>
            <person name="Rosling A."/>
        </authorList>
    </citation>
    <scope>NUCLEOTIDE SEQUENCE</scope>
    <source>
        <strain evidence="2">IN212</strain>
    </source>
</reference>
<dbReference type="AlphaFoldDB" id="A0A9N8ZB97"/>
<feature type="compositionally biased region" description="Basic and acidic residues" evidence="1">
    <location>
        <begin position="139"/>
        <end position="151"/>
    </location>
</feature>
<protein>
    <submittedName>
        <fullName evidence="2">11597_t:CDS:1</fullName>
    </submittedName>
</protein>
<feature type="region of interest" description="Disordered" evidence="1">
    <location>
        <begin position="105"/>
        <end position="170"/>
    </location>
</feature>